<gene>
    <name evidence="1" type="ORF">DPCES_3684</name>
</gene>
<protein>
    <submittedName>
        <fullName evidence="1">Uncharacterized protein</fullName>
    </submittedName>
</protein>
<evidence type="ECO:0000313" key="1">
    <source>
        <dbReference type="EMBL" id="CDX03570.1"/>
    </source>
</evidence>
<reference evidence="1" key="1">
    <citation type="submission" date="2014-07" db="EMBL/GenBank/DDBJ databases">
        <authorList>
            <person name="Hornung V.Bastian."/>
        </authorList>
    </citation>
    <scope>NUCLEOTIDE SEQUENCE</scope>
    <source>
        <strain evidence="1">PCE-S</strain>
    </source>
</reference>
<proteinExistence type="predicted"/>
<dbReference type="PATRIC" id="fig|49338.4.peg.3952"/>
<name>A0A098B5B0_DESHA</name>
<dbReference type="AlphaFoldDB" id="A0A098B5B0"/>
<organism evidence="1">
    <name type="scientific">Desulfitobacterium hafniense</name>
    <name type="common">Desulfitobacterium frappieri</name>
    <dbReference type="NCBI Taxonomy" id="49338"/>
    <lineage>
        <taxon>Bacteria</taxon>
        <taxon>Bacillati</taxon>
        <taxon>Bacillota</taxon>
        <taxon>Clostridia</taxon>
        <taxon>Eubacteriales</taxon>
        <taxon>Desulfitobacteriaceae</taxon>
        <taxon>Desulfitobacterium</taxon>
    </lineage>
</organism>
<sequence length="36" mass="4136">MNIYILLTVKTKKNSRPSPRSNVANKNSVQVVYKML</sequence>
<dbReference type="EMBL" id="LK996017">
    <property type="protein sequence ID" value="CDX03570.1"/>
    <property type="molecule type" value="Genomic_DNA"/>
</dbReference>
<accession>A0A098B5B0</accession>